<comment type="similarity">
    <text evidence="2">Belongs to the glycosyltransferase 47 family.</text>
</comment>
<dbReference type="InterPro" id="IPR004263">
    <property type="entry name" value="Exostosin"/>
</dbReference>
<evidence type="ECO:0000259" key="6">
    <source>
        <dbReference type="Pfam" id="PF03016"/>
    </source>
</evidence>
<dbReference type="Pfam" id="PF13456">
    <property type="entry name" value="RVT_3"/>
    <property type="match status" value="1"/>
</dbReference>
<gene>
    <name evidence="8" type="ORF">FSB_LOCUS42291</name>
</gene>
<dbReference type="InterPro" id="IPR040911">
    <property type="entry name" value="Exostosin_GT47"/>
</dbReference>
<evidence type="ECO:0000256" key="3">
    <source>
        <dbReference type="ARBA" id="ARBA00022676"/>
    </source>
</evidence>
<dbReference type="Gene3D" id="3.30.420.10">
    <property type="entry name" value="Ribonuclease H-like superfamily/Ribonuclease H"/>
    <property type="match status" value="1"/>
</dbReference>
<evidence type="ECO:0000313" key="8">
    <source>
        <dbReference type="EMBL" id="SPD14409.1"/>
    </source>
</evidence>
<evidence type="ECO:0000256" key="2">
    <source>
        <dbReference type="ARBA" id="ARBA00010271"/>
    </source>
</evidence>
<keyword evidence="4" id="KW-0812">Transmembrane</keyword>
<evidence type="ECO:0000256" key="1">
    <source>
        <dbReference type="ARBA" id="ARBA00004323"/>
    </source>
</evidence>
<feature type="domain" description="Exostosin GT47" evidence="6">
    <location>
        <begin position="86"/>
        <end position="322"/>
    </location>
</feature>
<dbReference type="GO" id="GO:0004523">
    <property type="term" value="F:RNA-DNA hybrid ribonuclease activity"/>
    <property type="evidence" value="ECO:0007669"/>
    <property type="project" value="InterPro"/>
</dbReference>
<keyword evidence="3" id="KW-0808">Transferase</keyword>
<sequence>MLALSSFLTGSATYINTLKSDLHLSETETKFLPEAKSVSSQSPFLADAPPPPTKSKTKPVNKVDAIVESGPYHNWQLFIQDFEEMMRSFKIYVYPEAFMNHSHSQFAPIFLPHPNPFNPRLGNYFSEHMFKLSLLRSSLITSQPQQAHLFFLPFSINLLRNDPRVHSEQSISEFISQYTTKISHDFTFWNASAGADHFYVYCHSVGREASSKVQDLHNNAIQVTCSSSYFQRYYATHKDVALPQVWPRPHGEPLTPPDARHKLVYFSGRIQNSRIRQELIALWGNDSYMDVFSRSPFPYEEGFKRSKYCLHVKGYEVNTARIGCIVWPVTLRPPTTGFIKINVDAAVSQSRTTLAAVARNDKGEVLGVWAKAVCVEEHEVAEAKAVLWALQMAMEEDYSRVIVEGDAKGIMDPLQQPLNPVNWTISSILGDVHSIAAYFLNCNSQWIRRGGNNLALTIAKFASSLSYFVCNAENIPQGEPLNATIMV</sequence>
<dbReference type="GO" id="GO:0000139">
    <property type="term" value="C:Golgi membrane"/>
    <property type="evidence" value="ECO:0007669"/>
    <property type="project" value="UniProtKB-SubCell"/>
</dbReference>
<dbReference type="PANTHER" id="PTHR11062:SF235">
    <property type="entry name" value="GLYCOSYLTRANSFERASE-LIKE PROTEIN"/>
    <property type="match status" value="1"/>
</dbReference>
<dbReference type="InterPro" id="IPR036397">
    <property type="entry name" value="RNaseH_sf"/>
</dbReference>
<comment type="subcellular location">
    <subcellularLocation>
        <location evidence="1">Golgi apparatus membrane</location>
        <topology evidence="1">Single-pass type II membrane protein</topology>
    </subcellularLocation>
</comment>
<proteinExistence type="inferred from homology"/>
<evidence type="ECO:0000259" key="7">
    <source>
        <dbReference type="Pfam" id="PF13456"/>
    </source>
</evidence>
<keyword evidence="4" id="KW-0735">Signal-anchor</keyword>
<dbReference type="InterPro" id="IPR002156">
    <property type="entry name" value="RNaseH_domain"/>
</dbReference>
<dbReference type="Pfam" id="PF03016">
    <property type="entry name" value="Exostosin_GT47"/>
    <property type="match status" value="1"/>
</dbReference>
<keyword evidence="5" id="KW-0333">Golgi apparatus</keyword>
<dbReference type="InterPro" id="IPR012337">
    <property type="entry name" value="RNaseH-like_sf"/>
</dbReference>
<protein>
    <recommendedName>
        <fullName evidence="9">RNase H type-1 domain-containing protein</fullName>
    </recommendedName>
</protein>
<feature type="domain" description="RNase H type-1" evidence="7">
    <location>
        <begin position="342"/>
        <end position="462"/>
    </location>
</feature>
<reference evidence="8" key="1">
    <citation type="submission" date="2018-02" db="EMBL/GenBank/DDBJ databases">
        <authorList>
            <person name="Cohen D.B."/>
            <person name="Kent A.D."/>
        </authorList>
    </citation>
    <scope>NUCLEOTIDE SEQUENCE</scope>
</reference>
<organism evidence="8">
    <name type="scientific">Fagus sylvatica</name>
    <name type="common">Beechnut</name>
    <dbReference type="NCBI Taxonomy" id="28930"/>
    <lineage>
        <taxon>Eukaryota</taxon>
        <taxon>Viridiplantae</taxon>
        <taxon>Streptophyta</taxon>
        <taxon>Embryophyta</taxon>
        <taxon>Tracheophyta</taxon>
        <taxon>Spermatophyta</taxon>
        <taxon>Magnoliopsida</taxon>
        <taxon>eudicotyledons</taxon>
        <taxon>Gunneridae</taxon>
        <taxon>Pentapetalae</taxon>
        <taxon>rosids</taxon>
        <taxon>fabids</taxon>
        <taxon>Fagales</taxon>
        <taxon>Fagaceae</taxon>
        <taxon>Fagus</taxon>
    </lineage>
</organism>
<name>A0A2N9HS01_FAGSY</name>
<dbReference type="AlphaFoldDB" id="A0A2N9HS01"/>
<evidence type="ECO:0000256" key="4">
    <source>
        <dbReference type="ARBA" id="ARBA00022968"/>
    </source>
</evidence>
<dbReference type="SUPFAM" id="SSF53098">
    <property type="entry name" value="Ribonuclease H-like"/>
    <property type="match status" value="1"/>
</dbReference>
<accession>A0A2N9HS01</accession>
<dbReference type="GO" id="GO:0003676">
    <property type="term" value="F:nucleic acid binding"/>
    <property type="evidence" value="ECO:0007669"/>
    <property type="project" value="InterPro"/>
</dbReference>
<dbReference type="CDD" id="cd06222">
    <property type="entry name" value="RNase_H_like"/>
    <property type="match status" value="1"/>
</dbReference>
<dbReference type="EMBL" id="OIVN01003924">
    <property type="protein sequence ID" value="SPD14409.1"/>
    <property type="molecule type" value="Genomic_DNA"/>
</dbReference>
<evidence type="ECO:0000256" key="5">
    <source>
        <dbReference type="ARBA" id="ARBA00023034"/>
    </source>
</evidence>
<dbReference type="PANTHER" id="PTHR11062">
    <property type="entry name" value="EXOSTOSIN HEPARAN SULFATE GLYCOSYLTRANSFERASE -RELATED"/>
    <property type="match status" value="1"/>
</dbReference>
<evidence type="ECO:0008006" key="9">
    <source>
        <dbReference type="Google" id="ProtNLM"/>
    </source>
</evidence>
<dbReference type="InterPro" id="IPR044730">
    <property type="entry name" value="RNase_H-like_dom_plant"/>
</dbReference>
<dbReference type="GO" id="GO:0016757">
    <property type="term" value="F:glycosyltransferase activity"/>
    <property type="evidence" value="ECO:0007669"/>
    <property type="project" value="UniProtKB-KW"/>
</dbReference>
<keyword evidence="3" id="KW-0328">Glycosyltransferase</keyword>